<feature type="region of interest" description="Disordered" evidence="1">
    <location>
        <begin position="164"/>
        <end position="713"/>
    </location>
</feature>
<dbReference type="Proteomes" id="UP000747542">
    <property type="component" value="Unassembled WGS sequence"/>
</dbReference>
<protein>
    <submittedName>
        <fullName evidence="2">Uncharacterized protein</fullName>
    </submittedName>
</protein>
<comment type="caution">
    <text evidence="2">The sequence shown here is derived from an EMBL/GenBank/DDBJ whole genome shotgun (WGS) entry which is preliminary data.</text>
</comment>
<dbReference type="AlphaFoldDB" id="A0A8J5JIG8"/>
<evidence type="ECO:0000313" key="3">
    <source>
        <dbReference type="Proteomes" id="UP000747542"/>
    </source>
</evidence>
<feature type="compositionally biased region" description="Polar residues" evidence="1">
    <location>
        <begin position="245"/>
        <end position="261"/>
    </location>
</feature>
<feature type="compositionally biased region" description="Polar residues" evidence="1">
    <location>
        <begin position="493"/>
        <end position="521"/>
    </location>
</feature>
<feature type="region of interest" description="Disordered" evidence="1">
    <location>
        <begin position="89"/>
        <end position="125"/>
    </location>
</feature>
<gene>
    <name evidence="2" type="ORF">Hamer_G011295</name>
</gene>
<keyword evidence="3" id="KW-1185">Reference proteome</keyword>
<feature type="compositionally biased region" description="Polar residues" evidence="1">
    <location>
        <begin position="331"/>
        <end position="341"/>
    </location>
</feature>
<feature type="compositionally biased region" description="Basic and acidic residues" evidence="1">
    <location>
        <begin position="704"/>
        <end position="713"/>
    </location>
</feature>
<sequence>VVGGAYFTTVCDEDVAQRLNPTLLAFFICCDTSVCRVFTTVLTLIQKILHILKSPGGPLQPPDPGCEDRSGVFELTPGASWAFWENLTSRGRSRQPTRSAPPPPRSSSTGRVCRGPPESVRASRSFSNSPVFRRCVWASPSLPEAQQEASSLSPCGRRGSPPFLVYYLDDNPDSSPPEVSDFLSDESSSCPRSSPALEMPLPATKSPSVSFDVQPRPGPESVLSHGVHQSPLPSPPGSRTSTPTGYRTPTGYQTSAPSSLEGSPIPRRKCRPTKTSTSRKEEDAAEMVEVSGSETGKGGLTWRSRKEAPNQRAVPPWAEPDAQPPPPPSQLYANLTPPTSRRTMKPASPLSSATDTNPTPKHFNIPTAGASPVMVRRSLFRTESPARAKSVDSLTRSVPWAERKLRATPRTDSPSRAASKTEAPSWAIPRTDAPTQQAARTEGAPSSAPAQQKAAPSPAPSSSPASQQRAAPSPAPAQQQAATSPAPAQQQQYPVQLQHSNRQHPVQLQHSNGQHPVQLQHQQAAPSPAQQQAAPTAQQRAAPSPAPAQQRAAPSPAPAQQQAAPSPAPAQQQAAQSSSSTARQHPVQLRTATGSTQSSSSTATGSTQSSFSTATGSTQSSSSTATGSTQSSSSTATGSTQSSSSTATGSTQSSSSTATGSTQSSSSTATGSTQSSSSTATGSQDRKTTPVGSQNVHTIPGYPREGRPATERF</sequence>
<evidence type="ECO:0000313" key="2">
    <source>
        <dbReference type="EMBL" id="KAG7158637.1"/>
    </source>
</evidence>
<dbReference type="EMBL" id="JAHLQT010034478">
    <property type="protein sequence ID" value="KAG7158637.1"/>
    <property type="molecule type" value="Genomic_DNA"/>
</dbReference>
<proteinExistence type="predicted"/>
<name>A0A8J5JIG8_HOMAM</name>
<organism evidence="2 3">
    <name type="scientific">Homarus americanus</name>
    <name type="common">American lobster</name>
    <dbReference type="NCBI Taxonomy" id="6706"/>
    <lineage>
        <taxon>Eukaryota</taxon>
        <taxon>Metazoa</taxon>
        <taxon>Ecdysozoa</taxon>
        <taxon>Arthropoda</taxon>
        <taxon>Crustacea</taxon>
        <taxon>Multicrustacea</taxon>
        <taxon>Malacostraca</taxon>
        <taxon>Eumalacostraca</taxon>
        <taxon>Eucarida</taxon>
        <taxon>Decapoda</taxon>
        <taxon>Pleocyemata</taxon>
        <taxon>Astacidea</taxon>
        <taxon>Nephropoidea</taxon>
        <taxon>Nephropidae</taxon>
        <taxon>Homarus</taxon>
    </lineage>
</organism>
<evidence type="ECO:0000256" key="1">
    <source>
        <dbReference type="SAM" id="MobiDB-lite"/>
    </source>
</evidence>
<accession>A0A8J5JIG8</accession>
<feature type="compositionally biased region" description="Low complexity" evidence="1">
    <location>
        <begin position="444"/>
        <end position="492"/>
    </location>
</feature>
<reference evidence="2" key="1">
    <citation type="journal article" date="2021" name="Sci. Adv.">
        <title>The American lobster genome reveals insights on longevity, neural, and immune adaptations.</title>
        <authorList>
            <person name="Polinski J.M."/>
            <person name="Zimin A.V."/>
            <person name="Clark K.F."/>
            <person name="Kohn A.B."/>
            <person name="Sadowski N."/>
            <person name="Timp W."/>
            <person name="Ptitsyn A."/>
            <person name="Khanna P."/>
            <person name="Romanova D.Y."/>
            <person name="Williams P."/>
            <person name="Greenwood S.J."/>
            <person name="Moroz L.L."/>
            <person name="Walt D.R."/>
            <person name="Bodnar A.G."/>
        </authorList>
    </citation>
    <scope>NUCLEOTIDE SEQUENCE</scope>
    <source>
        <strain evidence="2">GMGI-L3</strain>
    </source>
</reference>
<feature type="compositionally biased region" description="Polar residues" evidence="1">
    <location>
        <begin position="349"/>
        <end position="359"/>
    </location>
</feature>
<feature type="non-terminal residue" evidence="2">
    <location>
        <position position="1"/>
    </location>
</feature>
<feature type="compositionally biased region" description="Low complexity" evidence="1">
    <location>
        <begin position="185"/>
        <end position="194"/>
    </location>
</feature>
<feature type="compositionally biased region" description="Low complexity" evidence="1">
    <location>
        <begin position="591"/>
        <end position="683"/>
    </location>
</feature>
<feature type="compositionally biased region" description="Low complexity" evidence="1">
    <location>
        <begin position="522"/>
        <end position="584"/>
    </location>
</feature>